<gene>
    <name evidence="2" type="ORF">GM50_18040</name>
</gene>
<keyword evidence="1" id="KW-1133">Transmembrane helix</keyword>
<protein>
    <submittedName>
        <fullName evidence="2">Uncharacterized protein</fullName>
    </submittedName>
</protein>
<accession>A0A094PZB9</accession>
<feature type="transmembrane region" description="Helical" evidence="1">
    <location>
        <begin position="157"/>
        <end position="175"/>
    </location>
</feature>
<comment type="caution">
    <text evidence="2">The sequence shown here is derived from an EMBL/GenBank/DDBJ whole genome shotgun (WGS) entry which is preliminary data.</text>
</comment>
<reference evidence="2" key="1">
    <citation type="submission" date="2014-05" db="EMBL/GenBank/DDBJ databases">
        <title>Key roles for freshwater Actinobacteria revealed by deep metagenomic sequencing.</title>
        <authorList>
            <person name="Ghai R."/>
            <person name="Mizuno C.M."/>
            <person name="Picazo A."/>
            <person name="Camacho A."/>
            <person name="Rodriguez-Valera F."/>
        </authorList>
    </citation>
    <scope>NUCLEOTIDE SEQUENCE</scope>
</reference>
<feature type="transmembrane region" description="Helical" evidence="1">
    <location>
        <begin position="131"/>
        <end position="151"/>
    </location>
</feature>
<evidence type="ECO:0000256" key="1">
    <source>
        <dbReference type="SAM" id="Phobius"/>
    </source>
</evidence>
<keyword evidence="1" id="KW-0472">Membrane</keyword>
<dbReference type="AlphaFoldDB" id="A0A094PZB9"/>
<organism evidence="2">
    <name type="scientific">freshwater metagenome</name>
    <dbReference type="NCBI Taxonomy" id="449393"/>
    <lineage>
        <taxon>unclassified sequences</taxon>
        <taxon>metagenomes</taxon>
        <taxon>ecological metagenomes</taxon>
    </lineage>
</organism>
<dbReference type="EMBL" id="JNSK01000106">
    <property type="protein sequence ID" value="KGA15109.1"/>
    <property type="molecule type" value="Genomic_DNA"/>
</dbReference>
<name>A0A094PZB9_9ZZZZ</name>
<feature type="transmembrane region" description="Helical" evidence="1">
    <location>
        <begin position="246"/>
        <end position="270"/>
    </location>
</feature>
<keyword evidence="1" id="KW-0812">Transmembrane</keyword>
<feature type="transmembrane region" description="Helical" evidence="1">
    <location>
        <begin position="196"/>
        <end position="218"/>
    </location>
</feature>
<proteinExistence type="predicted"/>
<sequence>MGLLNEDELKSLGQIQHSLVKHLDSLPSVQRAHMHYLNETVPSHVHIHFTVSTAGDAKSDISALLGIRWPESQPVIPRENWMPKIQTEVAAKKEPSFLVKGIVKFAHKIQKLNFIYPAISRLLKRFNIESGFAAEIYVLSSLSVFISGLFLSSHWNWAAAALAMLGVARLVDIWATQVAILLDREARLLKGFERTLVLAVMNCLELATIVGIWGIYFFDFSTSVAFSFGFQVASNRSELVDGASHAAQWIDIIGTSTSLMLLIAVVAMALGRLTSDRFEESRD</sequence>
<evidence type="ECO:0000313" key="2">
    <source>
        <dbReference type="EMBL" id="KGA15109.1"/>
    </source>
</evidence>